<sequence length="92" mass="11476">MYYFIPAWYGSNRQWHADLTPWYYSHFKLEFDDTFNQIRLFQRQEIASRLLVLAYQPHLRYFLHRHGVLETEVYSIFDDMQDFHDIPPRFLI</sequence>
<evidence type="ECO:0000313" key="2">
    <source>
        <dbReference type="Proteomes" id="UP000387692"/>
    </source>
</evidence>
<dbReference type="Pfam" id="PF16993">
    <property type="entry name" value="Asp1"/>
    <property type="match status" value="1"/>
</dbReference>
<dbReference type="GO" id="GO:0015031">
    <property type="term" value="P:protein transport"/>
    <property type="evidence" value="ECO:0007669"/>
    <property type="project" value="InterPro"/>
</dbReference>
<dbReference type="Proteomes" id="UP000387692">
    <property type="component" value="Unassembled WGS sequence"/>
</dbReference>
<proteinExistence type="predicted"/>
<evidence type="ECO:0000313" key="1">
    <source>
        <dbReference type="EMBL" id="VTS47648.1"/>
    </source>
</evidence>
<gene>
    <name evidence="1" type="ORF">NCTC11189_02016</name>
</gene>
<reference evidence="1 2" key="1">
    <citation type="submission" date="2019-05" db="EMBL/GenBank/DDBJ databases">
        <authorList>
            <consortium name="Pathogen Informatics"/>
        </authorList>
    </citation>
    <scope>NUCLEOTIDE SEQUENCE [LARGE SCALE GENOMIC DNA]</scope>
    <source>
        <strain evidence="1 2">NCTC11189</strain>
    </source>
</reference>
<protein>
    <submittedName>
        <fullName evidence="1">Accessory secretory protein Asp1</fullName>
    </submittedName>
</protein>
<organism evidence="1 2">
    <name type="scientific">Streptococcus mitis</name>
    <dbReference type="NCBI Taxonomy" id="28037"/>
    <lineage>
        <taxon>Bacteria</taxon>
        <taxon>Bacillati</taxon>
        <taxon>Bacillota</taxon>
        <taxon>Bacilli</taxon>
        <taxon>Lactobacillales</taxon>
        <taxon>Streptococcaceae</taxon>
        <taxon>Streptococcus</taxon>
        <taxon>Streptococcus mitis group</taxon>
    </lineage>
</organism>
<name>A0A4V0A3K1_STRMT</name>
<accession>A0A4V0A3K1</accession>
<dbReference type="AlphaFoldDB" id="A0A4V0A3K1"/>
<dbReference type="EMBL" id="CABEHV010000004">
    <property type="protein sequence ID" value="VTS47648.1"/>
    <property type="molecule type" value="Genomic_DNA"/>
</dbReference>
<dbReference type="InterPro" id="IPR022372">
    <property type="entry name" value="Accessory_SS_Asp1"/>
</dbReference>